<dbReference type="GO" id="GO:0003677">
    <property type="term" value="F:DNA binding"/>
    <property type="evidence" value="ECO:0007669"/>
    <property type="project" value="UniProtKB-KW"/>
</dbReference>
<dbReference type="SMART" id="SM00380">
    <property type="entry name" value="AP2"/>
    <property type="match status" value="1"/>
</dbReference>
<dbReference type="AlphaFoldDB" id="M8BT05"/>
<organism evidence="6">
    <name type="scientific">Aegilops tauschii</name>
    <name type="common">Tausch's goatgrass</name>
    <name type="synonym">Aegilops squarrosa</name>
    <dbReference type="NCBI Taxonomy" id="37682"/>
    <lineage>
        <taxon>Eukaryota</taxon>
        <taxon>Viridiplantae</taxon>
        <taxon>Streptophyta</taxon>
        <taxon>Embryophyta</taxon>
        <taxon>Tracheophyta</taxon>
        <taxon>Spermatophyta</taxon>
        <taxon>Magnoliopsida</taxon>
        <taxon>Liliopsida</taxon>
        <taxon>Poales</taxon>
        <taxon>Poaceae</taxon>
        <taxon>BOP clade</taxon>
        <taxon>Pooideae</taxon>
        <taxon>Triticodae</taxon>
        <taxon>Triticeae</taxon>
        <taxon>Triticinae</taxon>
        <taxon>Aegilops</taxon>
    </lineage>
</organism>
<evidence type="ECO:0000313" key="6">
    <source>
        <dbReference type="EnsemblPlants" id="EMT24923"/>
    </source>
</evidence>
<proteinExistence type="predicted"/>
<evidence type="ECO:0000256" key="4">
    <source>
        <dbReference type="ARBA" id="ARBA00023163"/>
    </source>
</evidence>
<keyword evidence="2" id="KW-0805">Transcription regulation</keyword>
<dbReference type="PANTHER" id="PTHR31194">
    <property type="entry name" value="SHN SHINE , DNA BINDING / TRANSCRIPTION FACTOR"/>
    <property type="match status" value="1"/>
</dbReference>
<keyword evidence="5" id="KW-0539">Nucleus</keyword>
<keyword evidence="4" id="KW-0804">Transcription</keyword>
<protein>
    <submittedName>
        <fullName evidence="6">Ethylene-responsive transcription factor ERF118</fullName>
    </submittedName>
</protein>
<keyword evidence="3" id="KW-0238">DNA-binding</keyword>
<dbReference type="SUPFAM" id="SSF54171">
    <property type="entry name" value="DNA-binding domain"/>
    <property type="match status" value="1"/>
</dbReference>
<dbReference type="InterPro" id="IPR001471">
    <property type="entry name" value="AP2/ERF_dom"/>
</dbReference>
<dbReference type="PRINTS" id="PR00367">
    <property type="entry name" value="ETHRSPELEMNT"/>
</dbReference>
<evidence type="ECO:0000256" key="1">
    <source>
        <dbReference type="ARBA" id="ARBA00004123"/>
    </source>
</evidence>
<name>M8BT05_AEGTA</name>
<dbReference type="EnsemblPlants" id="EMT24923">
    <property type="protein sequence ID" value="EMT24923"/>
    <property type="gene ID" value="F775_06426"/>
</dbReference>
<dbReference type="InterPro" id="IPR036955">
    <property type="entry name" value="AP2/ERF_dom_sf"/>
</dbReference>
<dbReference type="InterPro" id="IPR050913">
    <property type="entry name" value="AP2/ERF_ERF"/>
</dbReference>
<comment type="subcellular location">
    <subcellularLocation>
        <location evidence="1">Nucleus</location>
    </subcellularLocation>
</comment>
<sequence>MSCDFQIWIWGEVLWISAFRPVPRAREVTTYKNPPNQDKLGLVVVTVNNSIISGSYLRSRGLLHKEMMLPSSRKVRISCCDPDATDSSDEDDRHAKKEKRMTMEVLVPMKTSGPLKSRKTLVPCGTKKSIGTEKKQPTSKYPGVRLRSWGKWAAEIRDPVSKTRKWIGTFTSEEAAAAAYVAERNRVRTEMLAIKSRSPPSDHEALSSEATVSCVSSSVSFGDQKAQEVHKLASMEIDPDTADESLLHCSPEPLGKEIQVDAFLGRMNVDKSLVHCSSTPSDEEIPVDAFCSQMNELPPISDYVCTTDKLSLDDISRLADMFPVNDFVDTTGEPPGDDYIGLADISHLPMPMFELDAQLNWEGFDFASMERELEKL</sequence>
<accession>M8BT05</accession>
<dbReference type="Gene3D" id="3.30.730.10">
    <property type="entry name" value="AP2/ERF domain"/>
    <property type="match status" value="1"/>
</dbReference>
<dbReference type="CDD" id="cd00018">
    <property type="entry name" value="AP2"/>
    <property type="match status" value="1"/>
</dbReference>
<evidence type="ECO:0000256" key="3">
    <source>
        <dbReference type="ARBA" id="ARBA00023125"/>
    </source>
</evidence>
<dbReference type="GO" id="GO:0003700">
    <property type="term" value="F:DNA-binding transcription factor activity"/>
    <property type="evidence" value="ECO:0007669"/>
    <property type="project" value="InterPro"/>
</dbReference>
<dbReference type="PROSITE" id="PS51032">
    <property type="entry name" value="AP2_ERF"/>
    <property type="match status" value="1"/>
</dbReference>
<evidence type="ECO:0000256" key="5">
    <source>
        <dbReference type="ARBA" id="ARBA00023242"/>
    </source>
</evidence>
<dbReference type="PANTHER" id="PTHR31194:SF140">
    <property type="entry name" value="ETHYLENE-RESPONSIVE TRANSCRIPTION FACTOR CRF2"/>
    <property type="match status" value="1"/>
</dbReference>
<dbReference type="GO" id="GO:0005634">
    <property type="term" value="C:nucleus"/>
    <property type="evidence" value="ECO:0007669"/>
    <property type="project" value="UniProtKB-SubCell"/>
</dbReference>
<reference evidence="6" key="1">
    <citation type="submission" date="2015-06" db="UniProtKB">
        <authorList>
            <consortium name="EnsemblPlants"/>
        </authorList>
    </citation>
    <scope>IDENTIFICATION</scope>
</reference>
<dbReference type="InterPro" id="IPR016177">
    <property type="entry name" value="DNA-bd_dom_sf"/>
</dbReference>
<evidence type="ECO:0000256" key="2">
    <source>
        <dbReference type="ARBA" id="ARBA00023015"/>
    </source>
</evidence>